<evidence type="ECO:0000256" key="1">
    <source>
        <dbReference type="ARBA" id="ARBA00006194"/>
    </source>
</evidence>
<dbReference type="STRING" id="70996.SE18_18215"/>
<protein>
    <recommendedName>
        <fullName evidence="6 8">Small ribosomal subunit protein uS11</fullName>
    </recommendedName>
</protein>
<dbReference type="OrthoDB" id="9806415at2"/>
<evidence type="ECO:0000256" key="2">
    <source>
        <dbReference type="ARBA" id="ARBA00022730"/>
    </source>
</evidence>
<proteinExistence type="inferred from homology"/>
<dbReference type="InterPro" id="IPR019981">
    <property type="entry name" value="Ribosomal_uS11_bac-type"/>
</dbReference>
<keyword evidence="4 8" id="KW-0689">Ribosomal protein</keyword>
<evidence type="ECO:0000256" key="8">
    <source>
        <dbReference type="HAMAP-Rule" id="MF_01310"/>
    </source>
</evidence>
<evidence type="ECO:0000256" key="4">
    <source>
        <dbReference type="ARBA" id="ARBA00022980"/>
    </source>
</evidence>
<evidence type="ECO:0000256" key="6">
    <source>
        <dbReference type="ARBA" id="ARBA00035160"/>
    </source>
</evidence>
<dbReference type="GO" id="GO:0003735">
    <property type="term" value="F:structural constituent of ribosome"/>
    <property type="evidence" value="ECO:0007669"/>
    <property type="project" value="InterPro"/>
</dbReference>
<name>A0A0P6YK47_9CHLR</name>
<dbReference type="InterPro" id="IPR001971">
    <property type="entry name" value="Ribosomal_uS11"/>
</dbReference>
<dbReference type="Gene3D" id="3.30.420.80">
    <property type="entry name" value="Ribosomal protein S11"/>
    <property type="match status" value="1"/>
</dbReference>
<dbReference type="GO" id="GO:0005840">
    <property type="term" value="C:ribosome"/>
    <property type="evidence" value="ECO:0007669"/>
    <property type="project" value="UniProtKB-KW"/>
</dbReference>
<comment type="function">
    <text evidence="7 8">Located on the platform of the 30S subunit, it bridges several disparate RNA helices of the 16S rRNA. Forms part of the Shine-Dalgarno cleft in the 70S ribosome.</text>
</comment>
<sequence>MAKQAKAGAARRPQRGRRRERKNVPRGQAHVQATFNNTIVTITDPAGNVVCWSSAGASGFKGSRKSTPYAAQVTAEQAARKAMDNGMRVVEVYVKGPGAGRESAVRALQATGLSVIAITDVTPIPHNGCRPPKRRRV</sequence>
<dbReference type="PATRIC" id="fig|70996.4.peg.520"/>
<evidence type="ECO:0000313" key="12">
    <source>
        <dbReference type="Proteomes" id="UP000050277"/>
    </source>
</evidence>
<feature type="compositionally biased region" description="Basic residues" evidence="10">
    <location>
        <begin position="12"/>
        <end position="21"/>
    </location>
</feature>
<accession>A0A0P6YK47</accession>
<evidence type="ECO:0000256" key="9">
    <source>
        <dbReference type="RuleBase" id="RU003629"/>
    </source>
</evidence>
<dbReference type="NCBIfam" id="NF003698">
    <property type="entry name" value="PRK05309.1"/>
    <property type="match status" value="1"/>
</dbReference>
<evidence type="ECO:0000256" key="5">
    <source>
        <dbReference type="ARBA" id="ARBA00023274"/>
    </source>
</evidence>
<evidence type="ECO:0000256" key="3">
    <source>
        <dbReference type="ARBA" id="ARBA00022884"/>
    </source>
</evidence>
<feature type="region of interest" description="Disordered" evidence="10">
    <location>
        <begin position="1"/>
        <end position="32"/>
    </location>
</feature>
<feature type="compositionally biased region" description="Low complexity" evidence="10">
    <location>
        <begin position="1"/>
        <end position="11"/>
    </location>
</feature>
<reference evidence="11 12" key="1">
    <citation type="submission" date="2015-07" db="EMBL/GenBank/DDBJ databases">
        <title>Whole genome sequence of Herpetosiphon geysericola DSM 7119.</title>
        <authorList>
            <person name="Hemp J."/>
            <person name="Ward L.M."/>
            <person name="Pace L.A."/>
            <person name="Fischer W.W."/>
        </authorList>
    </citation>
    <scope>NUCLEOTIDE SEQUENCE [LARGE SCALE GENOMIC DNA]</scope>
    <source>
        <strain evidence="11 12">DSM 7119</strain>
    </source>
</reference>
<organism evidence="11 12">
    <name type="scientific">Herpetosiphon geysericola</name>
    <dbReference type="NCBI Taxonomy" id="70996"/>
    <lineage>
        <taxon>Bacteria</taxon>
        <taxon>Bacillati</taxon>
        <taxon>Chloroflexota</taxon>
        <taxon>Chloroflexia</taxon>
        <taxon>Herpetosiphonales</taxon>
        <taxon>Herpetosiphonaceae</taxon>
        <taxon>Herpetosiphon</taxon>
    </lineage>
</organism>
<dbReference type="NCBIfam" id="TIGR03632">
    <property type="entry name" value="uS11_bact"/>
    <property type="match status" value="1"/>
</dbReference>
<keyword evidence="12" id="KW-1185">Reference proteome</keyword>
<keyword evidence="2 8" id="KW-0699">rRNA-binding</keyword>
<dbReference type="InterPro" id="IPR036967">
    <property type="entry name" value="Ribosomal_uS11_sf"/>
</dbReference>
<evidence type="ECO:0000256" key="10">
    <source>
        <dbReference type="SAM" id="MobiDB-lite"/>
    </source>
</evidence>
<dbReference type="PROSITE" id="PS00054">
    <property type="entry name" value="RIBOSOMAL_S11"/>
    <property type="match status" value="1"/>
</dbReference>
<dbReference type="SUPFAM" id="SSF53137">
    <property type="entry name" value="Translational machinery components"/>
    <property type="match status" value="1"/>
</dbReference>
<dbReference type="SMR" id="A0A0P6YK47"/>
<comment type="caution">
    <text evidence="11">The sequence shown here is derived from an EMBL/GenBank/DDBJ whole genome shotgun (WGS) entry which is preliminary data.</text>
</comment>
<keyword evidence="3 8" id="KW-0694">RNA-binding</keyword>
<dbReference type="AlphaFoldDB" id="A0A0P6YK47"/>
<dbReference type="GO" id="GO:0006412">
    <property type="term" value="P:translation"/>
    <property type="evidence" value="ECO:0007669"/>
    <property type="project" value="UniProtKB-UniRule"/>
</dbReference>
<dbReference type="Pfam" id="PF00411">
    <property type="entry name" value="Ribosomal_S11"/>
    <property type="match status" value="1"/>
</dbReference>
<gene>
    <name evidence="8" type="primary">rpsK</name>
    <name evidence="11" type="ORF">SE18_18215</name>
</gene>
<dbReference type="Proteomes" id="UP000050277">
    <property type="component" value="Unassembled WGS sequence"/>
</dbReference>
<dbReference type="PANTHER" id="PTHR11759">
    <property type="entry name" value="40S RIBOSOMAL PROTEIN S14/30S RIBOSOMAL PROTEIN S11"/>
    <property type="match status" value="1"/>
</dbReference>
<dbReference type="HAMAP" id="MF_01310">
    <property type="entry name" value="Ribosomal_uS11"/>
    <property type="match status" value="1"/>
</dbReference>
<dbReference type="GO" id="GO:1990904">
    <property type="term" value="C:ribonucleoprotein complex"/>
    <property type="evidence" value="ECO:0007669"/>
    <property type="project" value="UniProtKB-KW"/>
</dbReference>
<dbReference type="FunFam" id="3.30.420.80:FF:000001">
    <property type="entry name" value="30S ribosomal protein S11"/>
    <property type="match status" value="1"/>
</dbReference>
<dbReference type="EMBL" id="LGKP01000025">
    <property type="protein sequence ID" value="KPL85551.1"/>
    <property type="molecule type" value="Genomic_DNA"/>
</dbReference>
<dbReference type="PIRSF" id="PIRSF002131">
    <property type="entry name" value="Ribosomal_S11"/>
    <property type="match status" value="1"/>
</dbReference>
<keyword evidence="5 8" id="KW-0687">Ribonucleoprotein</keyword>
<dbReference type="GO" id="GO:0019843">
    <property type="term" value="F:rRNA binding"/>
    <property type="evidence" value="ECO:0007669"/>
    <property type="project" value="UniProtKB-UniRule"/>
</dbReference>
<dbReference type="RefSeq" id="WP_012192457.1">
    <property type="nucleotide sequence ID" value="NZ_LGKP01000025.1"/>
</dbReference>
<dbReference type="InterPro" id="IPR018102">
    <property type="entry name" value="Ribosomal_uS11_CS"/>
</dbReference>
<comment type="similarity">
    <text evidence="1 8 9">Belongs to the universal ribosomal protein uS11 family.</text>
</comment>
<evidence type="ECO:0000256" key="7">
    <source>
        <dbReference type="ARBA" id="ARBA00058053"/>
    </source>
</evidence>
<evidence type="ECO:0000313" key="11">
    <source>
        <dbReference type="EMBL" id="KPL85551.1"/>
    </source>
</evidence>
<comment type="subunit">
    <text evidence="8">Part of the 30S ribosomal subunit. Interacts with proteins S7 and S18. Binds to IF-3.</text>
</comment>